<evidence type="ECO:0000256" key="4">
    <source>
        <dbReference type="ARBA" id="ARBA00022741"/>
    </source>
</evidence>
<dbReference type="InterPro" id="IPR008271">
    <property type="entry name" value="Ser/Thr_kinase_AS"/>
</dbReference>
<evidence type="ECO:0000256" key="7">
    <source>
        <dbReference type="ARBA" id="ARBA00044111"/>
    </source>
</evidence>
<evidence type="ECO:0000256" key="1">
    <source>
        <dbReference type="ARBA" id="ARBA00012513"/>
    </source>
</evidence>
<reference evidence="12" key="1">
    <citation type="journal article" date="1997" name="Virology">
        <title>R7, a spontaneous mutant of Moloney murine sarcoma virus 124 with three direct repeats and an in-frame truncated gag-mos gene, induces brain lesions.</title>
        <authorList>
            <person name="Yuen P.H."/>
            <person name="Kwak Y.T."/>
        </authorList>
    </citation>
    <scope>NUCLEOTIDE SEQUENCE</scope>
</reference>
<dbReference type="GO" id="GO:0020002">
    <property type="term" value="C:host cell plasma membrane"/>
    <property type="evidence" value="ECO:0007669"/>
    <property type="project" value="UniProtKB-SubCell"/>
</dbReference>
<feature type="binding site" evidence="10">
    <location>
        <position position="204"/>
    </location>
    <ligand>
        <name>ATP</name>
        <dbReference type="ChEBI" id="CHEBI:30616"/>
    </ligand>
</feature>
<proteinExistence type="predicted"/>
<keyword evidence="3" id="KW-0808">Transferase</keyword>
<evidence type="ECO:0000259" key="11">
    <source>
        <dbReference type="PROSITE" id="PS50011"/>
    </source>
</evidence>
<dbReference type="Gene3D" id="3.30.200.20">
    <property type="entry name" value="Phosphorylase Kinase, domain 1"/>
    <property type="match status" value="1"/>
</dbReference>
<reference evidence="12" key="2">
    <citation type="submission" date="1997-06" db="EMBL/GenBank/DDBJ databases">
        <authorList>
            <person name="Yuen P.-H."/>
            <person name="Kwak Y.-T."/>
        </authorList>
    </citation>
    <scope>NUCLEOTIDE SEQUENCE</scope>
</reference>
<dbReference type="PANTHER" id="PTHR44329">
    <property type="entry name" value="SERINE/THREONINE-PROTEIN KINASE TNNI3K-RELATED"/>
    <property type="match status" value="1"/>
</dbReference>
<dbReference type="SUPFAM" id="SSF47943">
    <property type="entry name" value="Retrovirus capsid protein, N-terminal core domain"/>
    <property type="match status" value="1"/>
</dbReference>
<feature type="domain" description="Protein kinase" evidence="11">
    <location>
        <begin position="177"/>
        <end position="453"/>
    </location>
</feature>
<keyword evidence="2" id="KW-0723">Serine/threonine-protein kinase</keyword>
<dbReference type="PROSITE" id="PS00107">
    <property type="entry name" value="PROTEIN_KINASE_ATP"/>
    <property type="match status" value="1"/>
</dbReference>
<dbReference type="GO" id="GO:0005524">
    <property type="term" value="F:ATP binding"/>
    <property type="evidence" value="ECO:0007669"/>
    <property type="project" value="UniProtKB-UniRule"/>
</dbReference>
<dbReference type="PROSITE" id="PS00108">
    <property type="entry name" value="PROTEIN_KINASE_ST"/>
    <property type="match status" value="1"/>
</dbReference>
<evidence type="ECO:0000256" key="2">
    <source>
        <dbReference type="ARBA" id="ARBA00022527"/>
    </source>
</evidence>
<dbReference type="PANTHER" id="PTHR44329:SF285">
    <property type="entry name" value="V-MOS MOLONEY MURINE SARCOMA VIRAL ONCO HOMOLOG"/>
    <property type="match status" value="1"/>
</dbReference>
<organism evidence="12">
    <name type="scientific">Moloney murine sarcoma virus</name>
    <name type="common">MoMSV</name>
    <dbReference type="NCBI Taxonomy" id="11809"/>
    <lineage>
        <taxon>Viruses</taxon>
        <taxon>Riboviria</taxon>
        <taxon>Pararnavirae</taxon>
        <taxon>Artverviricota</taxon>
        <taxon>Revtraviricetes</taxon>
        <taxon>Ortervirales</taxon>
        <taxon>Retroviridae</taxon>
        <taxon>Orthoretrovirinae</taxon>
        <taxon>Gammaretrovirus</taxon>
        <taxon>Gammaretrovirus momursar</taxon>
    </lineage>
</organism>
<evidence type="ECO:0000313" key="12">
    <source>
        <dbReference type="EMBL" id="AAB71664.1"/>
    </source>
</evidence>
<dbReference type="SUPFAM" id="SSF56112">
    <property type="entry name" value="Protein kinase-like (PK-like)"/>
    <property type="match status" value="1"/>
</dbReference>
<accession>O36611</accession>
<dbReference type="PROSITE" id="PS50011">
    <property type="entry name" value="PROTEIN_KINASE_DOM"/>
    <property type="match status" value="1"/>
</dbReference>
<dbReference type="FunFam" id="3.30.200.20:FF:000316">
    <property type="entry name" value="Proto-oncogene serine/threonine-protein kinase mos"/>
    <property type="match status" value="1"/>
</dbReference>
<evidence type="ECO:0000256" key="5">
    <source>
        <dbReference type="ARBA" id="ARBA00022777"/>
    </source>
</evidence>
<evidence type="ECO:0000256" key="3">
    <source>
        <dbReference type="ARBA" id="ARBA00022679"/>
    </source>
</evidence>
<protein>
    <recommendedName>
        <fullName evidence="7">Serine/threonine-protein kinase-transforming protein mos</fullName>
        <ecNumber evidence="1">2.7.11.1</ecNumber>
    </recommendedName>
</protein>
<keyword evidence="4 10" id="KW-0547">Nucleotide-binding</keyword>
<dbReference type="SMART" id="SM00220">
    <property type="entry name" value="S_TKc"/>
    <property type="match status" value="1"/>
</dbReference>
<evidence type="ECO:0000256" key="6">
    <source>
        <dbReference type="ARBA" id="ARBA00022840"/>
    </source>
</evidence>
<evidence type="ECO:0000256" key="10">
    <source>
        <dbReference type="PROSITE-ProRule" id="PRU10141"/>
    </source>
</evidence>
<dbReference type="CDD" id="cd13979">
    <property type="entry name" value="STKc_Mos"/>
    <property type="match status" value="1"/>
</dbReference>
<dbReference type="InterPro" id="IPR051681">
    <property type="entry name" value="Ser/Thr_Kinases-Pseudokinases"/>
</dbReference>
<comment type="catalytic activity">
    <reaction evidence="9">
        <text>L-seryl-[protein] + ATP = O-phospho-L-seryl-[protein] + ADP + H(+)</text>
        <dbReference type="Rhea" id="RHEA:17989"/>
        <dbReference type="Rhea" id="RHEA-COMP:9863"/>
        <dbReference type="Rhea" id="RHEA-COMP:11604"/>
        <dbReference type="ChEBI" id="CHEBI:15378"/>
        <dbReference type="ChEBI" id="CHEBI:29999"/>
        <dbReference type="ChEBI" id="CHEBI:30616"/>
        <dbReference type="ChEBI" id="CHEBI:83421"/>
        <dbReference type="ChEBI" id="CHEBI:456216"/>
        <dbReference type="EC" id="2.7.11.1"/>
    </reaction>
</comment>
<dbReference type="Pfam" id="PF02093">
    <property type="entry name" value="Gag_p30"/>
    <property type="match status" value="1"/>
</dbReference>
<keyword evidence="5" id="KW-0418">Kinase</keyword>
<name>O36611_MSVMO</name>
<dbReference type="InterPro" id="IPR011009">
    <property type="entry name" value="Kinase-like_dom_sf"/>
</dbReference>
<evidence type="ECO:0000256" key="8">
    <source>
        <dbReference type="ARBA" id="ARBA00047899"/>
    </source>
</evidence>
<keyword evidence="6 10" id="KW-0067">ATP-binding</keyword>
<dbReference type="Gene3D" id="1.10.510.10">
    <property type="entry name" value="Transferase(Phosphotransferase) domain 1"/>
    <property type="match status" value="1"/>
</dbReference>
<comment type="catalytic activity">
    <reaction evidence="8">
        <text>L-threonyl-[protein] + ATP = O-phospho-L-threonyl-[protein] + ADP + H(+)</text>
        <dbReference type="Rhea" id="RHEA:46608"/>
        <dbReference type="Rhea" id="RHEA-COMP:11060"/>
        <dbReference type="Rhea" id="RHEA-COMP:11605"/>
        <dbReference type="ChEBI" id="CHEBI:15378"/>
        <dbReference type="ChEBI" id="CHEBI:30013"/>
        <dbReference type="ChEBI" id="CHEBI:30616"/>
        <dbReference type="ChEBI" id="CHEBI:61977"/>
        <dbReference type="ChEBI" id="CHEBI:456216"/>
        <dbReference type="EC" id="2.7.11.1"/>
    </reaction>
</comment>
<organismHost>
    <name type="scientific">Mus musculus</name>
    <name type="common">Mouse</name>
    <dbReference type="NCBI Taxonomy" id="10090"/>
</organismHost>
<dbReference type="InterPro" id="IPR017441">
    <property type="entry name" value="Protein_kinase_ATP_BS"/>
</dbReference>
<sequence>MGQTVTTPLSLTLDHWKDVERLAHNQSVDVKKRRWVTFCSAEWPTFNVGWPRDGTFNRDLITHQPTWDDCQQLLGTLLTGEEKQRVLLEARKAVRGDDGRPTQLPNEVDAAFPLERPDWEYTTQAGRNHLVHYRQLLIAGLQNAGRRSFPAFLGTTPPRAPGLPRRLAWFSIDWEQVCLMHRLGSGGFGSVYKATYHGVPVAIKQVNKCTEDLRASQRSFWAELNIAGLRHDNIVRVVAASTRTPEDSNSLGTIIMEFGGNVTLHQVIYDATRSPEPLSCRKQLSLGKCLKYSLDVVNGLLFLHSQSILHLDLKPANILISEQDVCKISDFGCSQKLQVLRGRQASPPHIGGTYTHQAPEILKGEIATPKADIYSFGITLWQMTTREVPYSGEPQYVQYAVVAYNLRPSLAGAVFTASLTGKALQNIIQSCWEARGLQRPSAELLQRDLKAFRGTLG</sequence>
<dbReference type="InterPro" id="IPR003036">
    <property type="entry name" value="Gag_P30"/>
</dbReference>
<dbReference type="EC" id="2.7.11.1" evidence="1"/>
<dbReference type="EMBL" id="AF011892">
    <property type="protein sequence ID" value="AAB71664.1"/>
    <property type="molecule type" value="Genomic_DNA"/>
</dbReference>
<dbReference type="GO" id="GO:0019068">
    <property type="term" value="P:virion assembly"/>
    <property type="evidence" value="ECO:0007669"/>
    <property type="project" value="InterPro"/>
</dbReference>
<dbReference type="InterPro" id="IPR008919">
    <property type="entry name" value="Retrov_capsid_N"/>
</dbReference>
<dbReference type="InterPro" id="IPR000719">
    <property type="entry name" value="Prot_kinase_dom"/>
</dbReference>
<dbReference type="FunFam" id="1.10.510.10:FF:000490">
    <property type="entry name" value="Proto-oncogene serine/threonine-protein kinase mos"/>
    <property type="match status" value="1"/>
</dbReference>
<dbReference type="Gene3D" id="1.10.375.10">
    <property type="entry name" value="Human Immunodeficiency Virus Type 1 Capsid Protein"/>
    <property type="match status" value="1"/>
</dbReference>
<evidence type="ECO:0000256" key="9">
    <source>
        <dbReference type="ARBA" id="ARBA00048679"/>
    </source>
</evidence>
<dbReference type="Pfam" id="PF00069">
    <property type="entry name" value="Pkinase"/>
    <property type="match status" value="1"/>
</dbReference>
<dbReference type="GO" id="GO:0004674">
    <property type="term" value="F:protein serine/threonine kinase activity"/>
    <property type="evidence" value="ECO:0007669"/>
    <property type="project" value="UniProtKB-KW"/>
</dbReference>